<evidence type="ECO:0000313" key="2">
    <source>
        <dbReference type="EMBL" id="NMU93379.1"/>
    </source>
</evidence>
<accession>A0A848NJI1</accession>
<dbReference type="Proteomes" id="UP000542405">
    <property type="component" value="Unassembled WGS sequence"/>
</dbReference>
<evidence type="ECO:0000313" key="3">
    <source>
        <dbReference type="Proteomes" id="UP000542405"/>
    </source>
</evidence>
<comment type="caution">
    <text evidence="2">The sequence shown here is derived from an EMBL/GenBank/DDBJ whole genome shotgun (WGS) entry which is preliminary data.</text>
</comment>
<name>A0A848NJI1_9BURK</name>
<reference evidence="2 3" key="1">
    <citation type="submission" date="2020-04" db="EMBL/GenBank/DDBJ databases">
        <title>Achromobacter ruhlandii genome sequencing and assembly.</title>
        <authorList>
            <person name="Martins R.C.R."/>
            <person name="Perdigao-Neto L.V."/>
            <person name="Levin A.S.S."/>
            <person name="Costa S.F."/>
        </authorList>
    </citation>
    <scope>NUCLEOTIDE SEQUENCE [LARGE SCALE GENOMIC DNA]</scope>
    <source>
        <strain evidence="2 3">9035ralo</strain>
    </source>
</reference>
<gene>
    <name evidence="2" type="ORF">HGQ98_28515</name>
</gene>
<evidence type="ECO:0000256" key="1">
    <source>
        <dbReference type="SAM" id="MobiDB-lite"/>
    </source>
</evidence>
<sequence>MRWPTRGAKHWNTPTRDGSKAPCKSTFAQRATSLRTAFAALKKSQRLSLHFAEPLAEGVFLPGKQQRMRKRPCESGYNRHSSAIIGRVALNADTRRALPQCPQHTDFDHGHES</sequence>
<organism evidence="2 3">
    <name type="scientific">Achromobacter ruhlandii</name>
    <dbReference type="NCBI Taxonomy" id="72557"/>
    <lineage>
        <taxon>Bacteria</taxon>
        <taxon>Pseudomonadati</taxon>
        <taxon>Pseudomonadota</taxon>
        <taxon>Betaproteobacteria</taxon>
        <taxon>Burkholderiales</taxon>
        <taxon>Alcaligenaceae</taxon>
        <taxon>Achromobacter</taxon>
    </lineage>
</organism>
<dbReference type="RefSeq" id="WP_156524606.1">
    <property type="nucleotide sequence ID" value="NZ_CADIJL010000019.1"/>
</dbReference>
<dbReference type="EMBL" id="JABBZE010000623">
    <property type="protein sequence ID" value="NMU93379.1"/>
    <property type="molecule type" value="Genomic_DNA"/>
</dbReference>
<feature type="region of interest" description="Disordered" evidence="1">
    <location>
        <begin position="1"/>
        <end position="23"/>
    </location>
</feature>
<proteinExistence type="predicted"/>
<protein>
    <submittedName>
        <fullName evidence="2">Uncharacterized protein</fullName>
    </submittedName>
</protein>
<dbReference type="AlphaFoldDB" id="A0A848NJI1"/>